<gene>
    <name evidence="1" type="ORF">SCLCIDRAFT_6798</name>
</gene>
<organism evidence="1 2">
    <name type="scientific">Scleroderma citrinum Foug A</name>
    <dbReference type="NCBI Taxonomy" id="1036808"/>
    <lineage>
        <taxon>Eukaryota</taxon>
        <taxon>Fungi</taxon>
        <taxon>Dikarya</taxon>
        <taxon>Basidiomycota</taxon>
        <taxon>Agaricomycotina</taxon>
        <taxon>Agaricomycetes</taxon>
        <taxon>Agaricomycetidae</taxon>
        <taxon>Boletales</taxon>
        <taxon>Sclerodermatineae</taxon>
        <taxon>Sclerodermataceae</taxon>
        <taxon>Scleroderma</taxon>
    </lineage>
</organism>
<protein>
    <submittedName>
        <fullName evidence="1">Uncharacterized protein</fullName>
    </submittedName>
</protein>
<reference evidence="1 2" key="1">
    <citation type="submission" date="2014-04" db="EMBL/GenBank/DDBJ databases">
        <authorList>
            <consortium name="DOE Joint Genome Institute"/>
            <person name="Kuo A."/>
            <person name="Kohler A."/>
            <person name="Nagy L.G."/>
            <person name="Floudas D."/>
            <person name="Copeland A."/>
            <person name="Barry K.W."/>
            <person name="Cichocki N."/>
            <person name="Veneault-Fourrey C."/>
            <person name="LaButti K."/>
            <person name="Lindquist E.A."/>
            <person name="Lipzen A."/>
            <person name="Lundell T."/>
            <person name="Morin E."/>
            <person name="Murat C."/>
            <person name="Sun H."/>
            <person name="Tunlid A."/>
            <person name="Henrissat B."/>
            <person name="Grigoriev I.V."/>
            <person name="Hibbett D.S."/>
            <person name="Martin F."/>
            <person name="Nordberg H.P."/>
            <person name="Cantor M.N."/>
            <person name="Hua S.X."/>
        </authorList>
    </citation>
    <scope>NUCLEOTIDE SEQUENCE [LARGE SCALE GENOMIC DNA]</scope>
    <source>
        <strain evidence="1 2">Foug A</strain>
    </source>
</reference>
<accession>A0A0C3ENS9</accession>
<name>A0A0C3ENS9_9AGAM</name>
<dbReference type="Proteomes" id="UP000053989">
    <property type="component" value="Unassembled WGS sequence"/>
</dbReference>
<proteinExistence type="predicted"/>
<dbReference type="AlphaFoldDB" id="A0A0C3ENS9"/>
<evidence type="ECO:0000313" key="2">
    <source>
        <dbReference type="Proteomes" id="UP000053989"/>
    </source>
</evidence>
<dbReference type="OrthoDB" id="2663356at2759"/>
<reference evidence="2" key="2">
    <citation type="submission" date="2015-01" db="EMBL/GenBank/DDBJ databases">
        <title>Evolutionary Origins and Diversification of the Mycorrhizal Mutualists.</title>
        <authorList>
            <consortium name="DOE Joint Genome Institute"/>
            <consortium name="Mycorrhizal Genomics Consortium"/>
            <person name="Kohler A."/>
            <person name="Kuo A."/>
            <person name="Nagy L.G."/>
            <person name="Floudas D."/>
            <person name="Copeland A."/>
            <person name="Barry K.W."/>
            <person name="Cichocki N."/>
            <person name="Veneault-Fourrey C."/>
            <person name="LaButti K."/>
            <person name="Lindquist E.A."/>
            <person name="Lipzen A."/>
            <person name="Lundell T."/>
            <person name="Morin E."/>
            <person name="Murat C."/>
            <person name="Riley R."/>
            <person name="Ohm R."/>
            <person name="Sun H."/>
            <person name="Tunlid A."/>
            <person name="Henrissat B."/>
            <person name="Grigoriev I.V."/>
            <person name="Hibbett D.S."/>
            <person name="Martin F."/>
        </authorList>
    </citation>
    <scope>NUCLEOTIDE SEQUENCE [LARGE SCALE GENOMIC DNA]</scope>
    <source>
        <strain evidence="2">Foug A</strain>
    </source>
</reference>
<keyword evidence="2" id="KW-1185">Reference proteome</keyword>
<dbReference type="InParanoid" id="A0A0C3ENS9"/>
<evidence type="ECO:0000313" key="1">
    <source>
        <dbReference type="EMBL" id="KIM69849.1"/>
    </source>
</evidence>
<dbReference type="HOGENOM" id="CLU_1016203_0_0_1"/>
<dbReference type="EMBL" id="KN822006">
    <property type="protein sequence ID" value="KIM69849.1"/>
    <property type="molecule type" value="Genomic_DNA"/>
</dbReference>
<sequence>MASGTPVVAVPARIMAVAVCLIRKVVQISVCVGSHALVSSKQPHLTQSLTMNTSSSNRSWWWAHFDEHPGIATREEAAYANIKEKRSKGQLAIVQTQHQILEWSGYYSFVPLLVWGYSPGEGHSRDPRCLWIQGHAETMVTYLRNCGKQPDGVHQQAEQQAVSHGWIQASSGMVMQPLQATIPLAPQPAITVQMPGHPGITQSSHTPLTPFLPSLQLSSFGNPSSSLVLPVIDPALISPIGGLGLPYSLSPSSGCLQPPTLALLSWKAYLYPQL</sequence>